<dbReference type="SMART" id="SM00465">
    <property type="entry name" value="GIYc"/>
    <property type="match status" value="1"/>
</dbReference>
<dbReference type="InterPro" id="IPR003647">
    <property type="entry name" value="Intron_nuc_1_rpt"/>
</dbReference>
<organism evidence="2 3">
    <name type="scientific">Hirsutella rhossiliensis</name>
    <dbReference type="NCBI Taxonomy" id="111463"/>
    <lineage>
        <taxon>Eukaryota</taxon>
        <taxon>Fungi</taxon>
        <taxon>Dikarya</taxon>
        <taxon>Ascomycota</taxon>
        <taxon>Pezizomycotina</taxon>
        <taxon>Sordariomycetes</taxon>
        <taxon>Hypocreomycetidae</taxon>
        <taxon>Hypocreales</taxon>
        <taxon>Ophiocordycipitaceae</taxon>
        <taxon>Hirsutella</taxon>
    </lineage>
</organism>
<dbReference type="InterPro" id="IPR006350">
    <property type="entry name" value="Intron_endoG1"/>
</dbReference>
<keyword evidence="2" id="KW-0255">Endonuclease</keyword>
<geneLocation type="mitochondrion" evidence="2"/>
<dbReference type="AlphaFoldDB" id="A0A9P8MKU7"/>
<comment type="caution">
    <text evidence="2">The sequence shown here is derived from an EMBL/GenBank/DDBJ whole genome shotgun (WGS) entry which is preliminary data.</text>
</comment>
<evidence type="ECO:0000313" key="3">
    <source>
        <dbReference type="Proteomes" id="UP000824596"/>
    </source>
</evidence>
<gene>
    <name evidence="2" type="ORF">HRG_mt00004</name>
</gene>
<dbReference type="SMART" id="SM00497">
    <property type="entry name" value="IENR1"/>
    <property type="match status" value="1"/>
</dbReference>
<dbReference type="SUPFAM" id="SSF82771">
    <property type="entry name" value="GIY-YIG endonuclease"/>
    <property type="match status" value="1"/>
</dbReference>
<keyword evidence="3" id="KW-1185">Reference proteome</keyword>
<dbReference type="InterPro" id="IPR010896">
    <property type="entry name" value="NUMOD1"/>
</dbReference>
<reference evidence="2" key="1">
    <citation type="submission" date="2021-09" db="EMBL/GenBank/DDBJ databases">
        <title>A high-quality genome of the endoparasitic fungus Hirsutella rhossiliensis with a comparison of Hirsutella genomes reveals transposable elements contributing to genome size variation.</title>
        <authorList>
            <person name="Lin R."/>
            <person name="Jiao Y."/>
            <person name="Sun X."/>
            <person name="Ling J."/>
            <person name="Xie B."/>
            <person name="Cheng X."/>
        </authorList>
    </citation>
    <scope>NUCLEOTIDE SEQUENCE</scope>
    <source>
        <strain evidence="2">HR02</strain>
    </source>
</reference>
<proteinExistence type="predicted"/>
<keyword evidence="2" id="KW-0540">Nuclease</keyword>
<dbReference type="InterPro" id="IPR035901">
    <property type="entry name" value="GIY-YIG_endonuc_sf"/>
</dbReference>
<dbReference type="InterPro" id="IPR036388">
    <property type="entry name" value="WH-like_DNA-bd_sf"/>
</dbReference>
<keyword evidence="2" id="KW-0378">Hydrolase</keyword>
<dbReference type="Pfam" id="PF07453">
    <property type="entry name" value="NUMOD1"/>
    <property type="match status" value="1"/>
</dbReference>
<protein>
    <submittedName>
        <fullName evidence="2">GIY-YIG endonuclease</fullName>
    </submittedName>
</protein>
<sequence length="213" mass="24550">MILNKETLSYYIGSASTGRINSRFTNHLIYLRGSKVLKNSVNKYGIHNFVFIVLELFPEIVNQENNKKLLNLEDFYIKSLLPDYNILTEAGSSFGYKHTEVTRIKMKTNYSEQRRKQIGDLNRGKTLCSKTIESMRQSALNRKDVNYTEQGILNMKKNSKSIIVKQLNNTVYGEFNSIVETAEALNCSTKTIQRTLKSSSKLLKGRWIVDYIK</sequence>
<accession>A0A9P8MKU7</accession>
<feature type="domain" description="GIY-YIG" evidence="1">
    <location>
        <begin position="1"/>
        <end position="86"/>
    </location>
</feature>
<dbReference type="EMBL" id="JAIZPD010000040">
    <property type="protein sequence ID" value="KAH0956874.1"/>
    <property type="molecule type" value="Genomic_DNA"/>
</dbReference>
<dbReference type="GO" id="GO:0004519">
    <property type="term" value="F:endonuclease activity"/>
    <property type="evidence" value="ECO:0007669"/>
    <property type="project" value="UniProtKB-KW"/>
</dbReference>
<dbReference type="Gene3D" id="3.40.1440.10">
    <property type="entry name" value="GIY-YIG endonuclease"/>
    <property type="match status" value="1"/>
</dbReference>
<dbReference type="SUPFAM" id="SSF64496">
    <property type="entry name" value="DNA-binding domain of intron-encoded endonucleases"/>
    <property type="match status" value="1"/>
</dbReference>
<dbReference type="Gene3D" id="1.10.10.10">
    <property type="entry name" value="Winged helix-like DNA-binding domain superfamily/Winged helix DNA-binding domain"/>
    <property type="match status" value="1"/>
</dbReference>
<keyword evidence="2" id="KW-0496">Mitochondrion</keyword>
<name>A0A9P8MKU7_9HYPO</name>
<evidence type="ECO:0000259" key="1">
    <source>
        <dbReference type="PROSITE" id="PS50164"/>
    </source>
</evidence>
<dbReference type="Proteomes" id="UP000824596">
    <property type="component" value="Unassembled WGS sequence"/>
</dbReference>
<evidence type="ECO:0000313" key="2">
    <source>
        <dbReference type="EMBL" id="KAH0956874.1"/>
    </source>
</evidence>
<dbReference type="OrthoDB" id="2203429at2759"/>
<dbReference type="PROSITE" id="PS50164">
    <property type="entry name" value="GIY_YIG"/>
    <property type="match status" value="1"/>
</dbReference>
<dbReference type="NCBIfam" id="TIGR01453">
    <property type="entry name" value="grpIintron_endo"/>
    <property type="match status" value="1"/>
</dbReference>
<dbReference type="InterPro" id="IPR000305">
    <property type="entry name" value="GIY-YIG_endonuc"/>
</dbReference>